<evidence type="ECO:0000313" key="3">
    <source>
        <dbReference type="Proteomes" id="UP000585638"/>
    </source>
</evidence>
<feature type="region of interest" description="Disordered" evidence="1">
    <location>
        <begin position="193"/>
        <end position="222"/>
    </location>
</feature>
<comment type="caution">
    <text evidence="2">The sequence shown here is derived from an EMBL/GenBank/DDBJ whole genome shotgun (WGS) entry which is preliminary data.</text>
</comment>
<keyword evidence="3" id="KW-1185">Reference proteome</keyword>
<gene>
    <name evidence="2" type="ORF">BJ998_003510</name>
</gene>
<dbReference type="RefSeq" id="WP_184862970.1">
    <property type="nucleotide sequence ID" value="NZ_BAAAWY010000003.1"/>
</dbReference>
<dbReference type="AlphaFoldDB" id="A0A7W9NH88"/>
<dbReference type="Proteomes" id="UP000585638">
    <property type="component" value="Unassembled WGS sequence"/>
</dbReference>
<evidence type="ECO:0000313" key="2">
    <source>
        <dbReference type="EMBL" id="MBB5892314.1"/>
    </source>
</evidence>
<evidence type="ECO:0000256" key="1">
    <source>
        <dbReference type="SAM" id="MobiDB-lite"/>
    </source>
</evidence>
<protein>
    <submittedName>
        <fullName evidence="2">Class 3 adenylate cyclase</fullName>
    </submittedName>
</protein>
<name>A0A7W9NH88_9PSEU</name>
<organism evidence="2 3">
    <name type="scientific">Kutzneria kofuensis</name>
    <dbReference type="NCBI Taxonomy" id="103725"/>
    <lineage>
        <taxon>Bacteria</taxon>
        <taxon>Bacillati</taxon>
        <taxon>Actinomycetota</taxon>
        <taxon>Actinomycetes</taxon>
        <taxon>Pseudonocardiales</taxon>
        <taxon>Pseudonocardiaceae</taxon>
        <taxon>Kutzneria</taxon>
    </lineage>
</organism>
<dbReference type="EMBL" id="JACHIR010000001">
    <property type="protein sequence ID" value="MBB5892314.1"/>
    <property type="molecule type" value="Genomic_DNA"/>
</dbReference>
<accession>A0A7W9NH88</accession>
<proteinExistence type="predicted"/>
<sequence length="236" mass="25160">MTPAATVLRRLCVAVDATGYGSKTDIGQLAAQRHLVEFLDDAGQSAGLRRAEWARQPGGDGEFAILPADEPEAAVIDTFIPALNACLRRHNTMMLPEARLRLRVAIHFGRLVPGANGWAGPAPVQVARLLNARPLRDALVDIPDAAIAVLLSDQVFTDTVAQHHTTVPATSFRKVEVLEKEFRADAWLWVPGHDPRSAVTPPPTGSDTPPAGPAPSVQTTVHGGVTGTDIVFGIRN</sequence>
<reference evidence="2 3" key="1">
    <citation type="submission" date="2020-08" db="EMBL/GenBank/DDBJ databases">
        <title>Sequencing the genomes of 1000 actinobacteria strains.</title>
        <authorList>
            <person name="Klenk H.-P."/>
        </authorList>
    </citation>
    <scope>NUCLEOTIDE SEQUENCE [LARGE SCALE GENOMIC DNA]</scope>
    <source>
        <strain evidence="2 3">DSM 43851</strain>
    </source>
</reference>